<sequence>MGKVATPEAMRFMADCLKAAGAAAKAAEQQAELLIQADRFGHPSHGLNRLENYVKDIKSGVCKPNNKPKVLKETESTAWVDANNVLGATASHFAMDIAIQKAEETGVGWVSVKVSAIMGKVATPEAMRFMADCLKAAGAAAKAAEQQAELLIQADRFGHPSHGLNRLENYVKDIKSGVCKPNNKPKVLKETESTAWVDANNVLGATASHFAMDIAIQKAEETGVGWVSVKGSNHNGMAGFWSQKAADKCMIGMAFTNTSPLLAPTRSKKSALGTNPISVVAHASRGETFYLDMATTAVALGKIEMQRRKGEPLPSGWAQGPDGMETKEAELAFKTACLMPLGGSELTSGYKGYGLSAVVELFSGILAGANYGHHVRSWSQGKVAAPANLGHCFVAINPQCFAPGFRDRLADCIQHWRKLEPTDPELPVLAPGDKERKAADAVDAAGVVSYVKQQIESSAALAKTLNVRPMEVCLD</sequence>
<reference evidence="3" key="1">
    <citation type="submission" date="2017-09" db="EMBL/GenBank/DDBJ databases">
        <title>Contemporary evolution of a Lepidopteran species, Heliothis virescens, in response to modern agricultural practices.</title>
        <authorList>
            <person name="Fritz M.L."/>
            <person name="Deyonke A.M."/>
            <person name="Papanicolaou A."/>
            <person name="Micinski S."/>
            <person name="Westbrook J."/>
            <person name="Gould F."/>
        </authorList>
    </citation>
    <scope>NUCLEOTIDE SEQUENCE [LARGE SCALE GENOMIC DNA]</scope>
    <source>
        <strain evidence="3">HvINT-</strain>
        <tissue evidence="3">Whole body</tissue>
    </source>
</reference>
<gene>
    <name evidence="3" type="ORF">B5V51_12074</name>
</gene>
<evidence type="ECO:0000256" key="1">
    <source>
        <dbReference type="ARBA" id="ARBA00006056"/>
    </source>
</evidence>
<accession>A0A2A4JUX8</accession>
<dbReference type="STRING" id="7102.A0A2A4JUX8"/>
<dbReference type="SUPFAM" id="SSF89733">
    <property type="entry name" value="L-sulfolactate dehydrogenase-like"/>
    <property type="match status" value="2"/>
</dbReference>
<dbReference type="Pfam" id="PF02615">
    <property type="entry name" value="Ldh_2"/>
    <property type="match status" value="2"/>
</dbReference>
<dbReference type="PANTHER" id="PTHR11091">
    <property type="entry name" value="OXIDOREDUCTASE-RELATED"/>
    <property type="match status" value="1"/>
</dbReference>
<evidence type="ECO:0000256" key="2">
    <source>
        <dbReference type="ARBA" id="ARBA00023002"/>
    </source>
</evidence>
<keyword evidence="2" id="KW-0560">Oxidoreductase</keyword>
<comment type="caution">
    <text evidence="3">The sequence shown here is derived from an EMBL/GenBank/DDBJ whole genome shotgun (WGS) entry which is preliminary data.</text>
</comment>
<protein>
    <recommendedName>
        <fullName evidence="4">Malate dehydrogenase</fullName>
    </recommendedName>
</protein>
<dbReference type="InterPro" id="IPR043144">
    <property type="entry name" value="Mal/L-sulf/L-lact_DH-like_ah"/>
</dbReference>
<organism evidence="3">
    <name type="scientific">Heliothis virescens</name>
    <name type="common">Tobacco budworm moth</name>
    <dbReference type="NCBI Taxonomy" id="7102"/>
    <lineage>
        <taxon>Eukaryota</taxon>
        <taxon>Metazoa</taxon>
        <taxon>Ecdysozoa</taxon>
        <taxon>Arthropoda</taxon>
        <taxon>Hexapoda</taxon>
        <taxon>Insecta</taxon>
        <taxon>Pterygota</taxon>
        <taxon>Neoptera</taxon>
        <taxon>Endopterygota</taxon>
        <taxon>Lepidoptera</taxon>
        <taxon>Glossata</taxon>
        <taxon>Ditrysia</taxon>
        <taxon>Noctuoidea</taxon>
        <taxon>Noctuidae</taxon>
        <taxon>Heliothinae</taxon>
        <taxon>Heliothis</taxon>
    </lineage>
</organism>
<comment type="similarity">
    <text evidence="1">Belongs to the LDH2/MDH2 oxidoreductase family.</text>
</comment>
<name>A0A2A4JUX8_HELVI</name>
<dbReference type="GO" id="GO:0016491">
    <property type="term" value="F:oxidoreductase activity"/>
    <property type="evidence" value="ECO:0007669"/>
    <property type="project" value="UniProtKB-KW"/>
</dbReference>
<proteinExistence type="inferred from homology"/>
<dbReference type="InterPro" id="IPR003767">
    <property type="entry name" value="Malate/L-lactate_DH-like"/>
</dbReference>
<dbReference type="PANTHER" id="PTHR11091:SF0">
    <property type="entry name" value="MALATE DEHYDROGENASE"/>
    <property type="match status" value="1"/>
</dbReference>
<dbReference type="EMBL" id="NWSH01000623">
    <property type="protein sequence ID" value="PCG75202.1"/>
    <property type="molecule type" value="Genomic_DNA"/>
</dbReference>
<dbReference type="Gene3D" id="1.10.1530.10">
    <property type="match status" value="2"/>
</dbReference>
<dbReference type="InterPro" id="IPR043143">
    <property type="entry name" value="Mal/L-sulf/L-lact_DH-like_NADP"/>
</dbReference>
<dbReference type="AlphaFoldDB" id="A0A2A4JUX8"/>
<dbReference type="InterPro" id="IPR036111">
    <property type="entry name" value="Mal/L-sulfo/L-lacto_DH-like_sf"/>
</dbReference>
<dbReference type="Gene3D" id="3.30.1370.60">
    <property type="entry name" value="Hypothetical oxidoreductase yiak, domain 2"/>
    <property type="match status" value="1"/>
</dbReference>
<evidence type="ECO:0008006" key="4">
    <source>
        <dbReference type="Google" id="ProtNLM"/>
    </source>
</evidence>
<evidence type="ECO:0000313" key="3">
    <source>
        <dbReference type="EMBL" id="PCG75202.1"/>
    </source>
</evidence>